<gene>
    <name evidence="3" type="ORF">PSU4_01860</name>
</gene>
<keyword evidence="2" id="KW-0349">Heme</keyword>
<dbReference type="SUPFAM" id="SSF48264">
    <property type="entry name" value="Cytochrome P450"/>
    <property type="match status" value="1"/>
</dbReference>
<evidence type="ECO:0000313" key="4">
    <source>
        <dbReference type="Proteomes" id="UP000321685"/>
    </source>
</evidence>
<evidence type="ECO:0000313" key="3">
    <source>
        <dbReference type="EMBL" id="GEL21232.1"/>
    </source>
</evidence>
<dbReference type="InterPro" id="IPR036396">
    <property type="entry name" value="Cyt_P450_sf"/>
</dbReference>
<dbReference type="PANTHER" id="PTHR46696">
    <property type="entry name" value="P450, PUTATIVE (EUROFUNG)-RELATED"/>
    <property type="match status" value="1"/>
</dbReference>
<protein>
    <submittedName>
        <fullName evidence="3">Cytochrome P450 hydroxylase</fullName>
    </submittedName>
</protein>
<dbReference type="InterPro" id="IPR001128">
    <property type="entry name" value="Cyt_P450"/>
</dbReference>
<dbReference type="PROSITE" id="PS00086">
    <property type="entry name" value="CYTOCHROME_P450"/>
    <property type="match status" value="1"/>
</dbReference>
<dbReference type="GO" id="GO:0020037">
    <property type="term" value="F:heme binding"/>
    <property type="evidence" value="ECO:0007669"/>
    <property type="project" value="InterPro"/>
</dbReference>
<dbReference type="PANTHER" id="PTHR46696:SF3">
    <property type="entry name" value="PULCHERRIMINIC ACID SYNTHASE"/>
    <property type="match status" value="1"/>
</dbReference>
<dbReference type="Proteomes" id="UP000321685">
    <property type="component" value="Unassembled WGS sequence"/>
</dbReference>
<dbReference type="PRINTS" id="PR00359">
    <property type="entry name" value="BP450"/>
</dbReference>
<dbReference type="OrthoDB" id="502624at2"/>
<dbReference type="RefSeq" id="WP_147101690.1">
    <property type="nucleotide sequence ID" value="NZ_BJVJ01000001.1"/>
</dbReference>
<keyword evidence="2" id="KW-0408">Iron</keyword>
<sequence length="403" mass="44979">MTSRESIITADLPIVDIARPDFWQDIHRPLAEARDRSPAMRTTDGAIYLLRADDVETMLRDGRFLASDLLGLQGLRSGPVWEWWMRVMFSRNPPDHTRLRRLVGKAFTSRRVAGFRGEIRSQVTDLLEPALASGKVEMIADVTHVLASNVTAAFIGIPREDWLTFREWTSDIGLAFGAAVDPDIRRRVETALAELDTYVNGLLERRRSNPSPDLLSALLAVEDAGDRLSRQELVDLVENLMFAGHDTTRSGIAVVMKVLAENADAFARLRTDRSLLPATVDEALRYENIIFTTVREASEDLEIADLHVSAGTPLAACFPSACRDSRRYSNPDRVDITRRENSTVFGVGIHFCLGAALARAEMQEVVDQMVHACSSVELAEPVRWTPLAHIRRPEEVRLALTVV</sequence>
<organism evidence="3 4">
    <name type="scientific">Pseudonocardia sulfidoxydans NBRC 16205</name>
    <dbReference type="NCBI Taxonomy" id="1223511"/>
    <lineage>
        <taxon>Bacteria</taxon>
        <taxon>Bacillati</taxon>
        <taxon>Actinomycetota</taxon>
        <taxon>Actinomycetes</taxon>
        <taxon>Pseudonocardiales</taxon>
        <taxon>Pseudonocardiaceae</taxon>
        <taxon>Pseudonocardia</taxon>
    </lineage>
</organism>
<reference evidence="3 4" key="1">
    <citation type="submission" date="2019-07" db="EMBL/GenBank/DDBJ databases">
        <title>Whole genome shotgun sequence of Pseudonocardia sulfidoxydans NBRC 16205.</title>
        <authorList>
            <person name="Hosoyama A."/>
            <person name="Uohara A."/>
            <person name="Ohji S."/>
            <person name="Ichikawa N."/>
        </authorList>
    </citation>
    <scope>NUCLEOTIDE SEQUENCE [LARGE SCALE GENOMIC DNA]</scope>
    <source>
        <strain evidence="3 4">NBRC 16205</strain>
    </source>
</reference>
<name>A0A511D8W8_9PSEU</name>
<dbReference type="Gene3D" id="1.10.630.10">
    <property type="entry name" value="Cytochrome P450"/>
    <property type="match status" value="1"/>
</dbReference>
<accession>A0A511D8W8</accession>
<dbReference type="InterPro" id="IPR002397">
    <property type="entry name" value="Cyt_P450_B"/>
</dbReference>
<comment type="caution">
    <text evidence="3">The sequence shown here is derived from an EMBL/GenBank/DDBJ whole genome shotgun (WGS) entry which is preliminary data.</text>
</comment>
<comment type="similarity">
    <text evidence="1 2">Belongs to the cytochrome P450 family.</text>
</comment>
<dbReference type="GO" id="GO:0005506">
    <property type="term" value="F:iron ion binding"/>
    <property type="evidence" value="ECO:0007669"/>
    <property type="project" value="InterPro"/>
</dbReference>
<dbReference type="PRINTS" id="PR00385">
    <property type="entry name" value="P450"/>
</dbReference>
<keyword evidence="2" id="KW-0560">Oxidoreductase</keyword>
<dbReference type="GO" id="GO:0004497">
    <property type="term" value="F:monooxygenase activity"/>
    <property type="evidence" value="ECO:0007669"/>
    <property type="project" value="UniProtKB-KW"/>
</dbReference>
<dbReference type="InterPro" id="IPR017972">
    <property type="entry name" value="Cyt_P450_CS"/>
</dbReference>
<dbReference type="AlphaFoldDB" id="A0A511D8W8"/>
<evidence type="ECO:0000256" key="1">
    <source>
        <dbReference type="ARBA" id="ARBA00010617"/>
    </source>
</evidence>
<keyword evidence="4" id="KW-1185">Reference proteome</keyword>
<keyword evidence="2" id="KW-0479">Metal-binding</keyword>
<evidence type="ECO:0000256" key="2">
    <source>
        <dbReference type="RuleBase" id="RU000461"/>
    </source>
</evidence>
<dbReference type="GO" id="GO:0016705">
    <property type="term" value="F:oxidoreductase activity, acting on paired donors, with incorporation or reduction of molecular oxygen"/>
    <property type="evidence" value="ECO:0007669"/>
    <property type="project" value="InterPro"/>
</dbReference>
<proteinExistence type="inferred from homology"/>
<dbReference type="Pfam" id="PF00067">
    <property type="entry name" value="p450"/>
    <property type="match status" value="1"/>
</dbReference>
<dbReference type="EMBL" id="BJVJ01000001">
    <property type="protein sequence ID" value="GEL21232.1"/>
    <property type="molecule type" value="Genomic_DNA"/>
</dbReference>
<keyword evidence="2" id="KW-0503">Monooxygenase</keyword>